<accession>A0A381PFR0</accession>
<keyword evidence="1" id="KW-1133">Transmembrane helix</keyword>
<keyword evidence="1" id="KW-0472">Membrane</keyword>
<proteinExistence type="predicted"/>
<feature type="transmembrane region" description="Helical" evidence="1">
    <location>
        <begin position="43"/>
        <end position="67"/>
    </location>
</feature>
<evidence type="ECO:0000313" key="2">
    <source>
        <dbReference type="EMBL" id="SUZ65067.1"/>
    </source>
</evidence>
<evidence type="ECO:0000256" key="1">
    <source>
        <dbReference type="SAM" id="Phobius"/>
    </source>
</evidence>
<gene>
    <name evidence="2" type="ORF">METZ01_LOCUS17921</name>
</gene>
<protein>
    <recommendedName>
        <fullName evidence="3">Cytochrome oxidase assembly protein</fullName>
    </recommendedName>
</protein>
<organism evidence="2">
    <name type="scientific">marine metagenome</name>
    <dbReference type="NCBI Taxonomy" id="408172"/>
    <lineage>
        <taxon>unclassified sequences</taxon>
        <taxon>metagenomes</taxon>
        <taxon>ecological metagenomes</taxon>
    </lineage>
</organism>
<evidence type="ECO:0008006" key="3">
    <source>
        <dbReference type="Google" id="ProtNLM"/>
    </source>
</evidence>
<reference evidence="2" key="1">
    <citation type="submission" date="2018-05" db="EMBL/GenBank/DDBJ databases">
        <authorList>
            <person name="Lanie J.A."/>
            <person name="Ng W.-L."/>
            <person name="Kazmierczak K.M."/>
            <person name="Andrzejewski T.M."/>
            <person name="Davidsen T.M."/>
            <person name="Wayne K.J."/>
            <person name="Tettelin H."/>
            <person name="Glass J.I."/>
            <person name="Rusch D."/>
            <person name="Podicherti R."/>
            <person name="Tsui H.-C.T."/>
            <person name="Winkler M.E."/>
        </authorList>
    </citation>
    <scope>NUCLEOTIDE SEQUENCE</scope>
</reference>
<keyword evidence="1" id="KW-0812">Transmembrane</keyword>
<name>A0A381PFR0_9ZZZZ</name>
<sequence>MGNFFLNAHSGLRYLILLAGVLTVLYAMYGVASGRAYDKAIRILATSFAGTIHLQILLGLALLFSGAGFQPALTGHFTMMLFAAAAAQIPVSVMRRRPEETRSYLPHGVAALVALALIAGGILAIRPSIFG</sequence>
<dbReference type="AlphaFoldDB" id="A0A381PFR0"/>
<feature type="transmembrane region" description="Helical" evidence="1">
    <location>
        <begin position="105"/>
        <end position="125"/>
    </location>
</feature>
<feature type="transmembrane region" description="Helical" evidence="1">
    <location>
        <begin position="73"/>
        <end position="93"/>
    </location>
</feature>
<dbReference type="EMBL" id="UINC01000950">
    <property type="protein sequence ID" value="SUZ65067.1"/>
    <property type="molecule type" value="Genomic_DNA"/>
</dbReference>
<feature type="transmembrane region" description="Helical" evidence="1">
    <location>
        <begin position="12"/>
        <end position="31"/>
    </location>
</feature>